<protein>
    <recommendedName>
        <fullName evidence="1">Multi-ubiquitin domain-containing protein</fullName>
    </recommendedName>
</protein>
<comment type="caution">
    <text evidence="2">The sequence shown here is derived from an EMBL/GenBank/DDBJ whole genome shotgun (WGS) entry which is preliminary data.</text>
</comment>
<dbReference type="Pfam" id="PF14452">
    <property type="entry name" value="Multi_ubiq"/>
    <property type="match status" value="2"/>
</dbReference>
<evidence type="ECO:0000313" key="2">
    <source>
        <dbReference type="EMBL" id="MBB4650593.1"/>
    </source>
</evidence>
<feature type="domain" description="Multi-ubiquitin" evidence="1">
    <location>
        <begin position="90"/>
        <end position="153"/>
    </location>
</feature>
<gene>
    <name evidence="2" type="ORF">GGQ99_002348</name>
</gene>
<dbReference type="InterPro" id="IPR027802">
    <property type="entry name" value="Multi-ubiquitin_dom"/>
</dbReference>
<evidence type="ECO:0000259" key="1">
    <source>
        <dbReference type="Pfam" id="PF14452"/>
    </source>
</evidence>
<sequence>MTTVTTTQGSGRNATVEIAGLDLAFRRFELDTETPTGGKIARAAGFDSSQRPYVLQWMEDGDFEGIRVQEEADIGKGTKFIIAESDGTNRIAINGNELDWPAESVSGGIIRKLGRIPSETPIYLERVGQPDRIIEDAEVIKISKGGIEEFKTREPQVWKLNVQGKHIESRAPTITVVDALTTAGFDPHMWIIILKVHGQPKKQLAVGDTIDLRTPGIEKVRLIAKDVNNGEARPSMLREFPLLEGDETFLADTSPVWETTIEAGRRWLIIHGYPVPEGYTVSSVDLALLVPPNYPQAEIDMFYVDPPLRKISGGTIPCTEATEQIAGRSYQRWSRHRGPGSRWSSTTDNVITHLALVEEAIAKEVAE</sequence>
<dbReference type="Pfam" id="PF14462">
    <property type="entry name" value="Prok-E2_E"/>
    <property type="match status" value="1"/>
</dbReference>
<proteinExistence type="predicted"/>
<dbReference type="RefSeq" id="WP_183262647.1">
    <property type="nucleotide sequence ID" value="NZ_BAAAVZ010000002.1"/>
</dbReference>
<evidence type="ECO:0000313" key="3">
    <source>
        <dbReference type="Proteomes" id="UP000539538"/>
    </source>
</evidence>
<dbReference type="Proteomes" id="UP000539538">
    <property type="component" value="Unassembled WGS sequence"/>
</dbReference>
<reference evidence="2 3" key="1">
    <citation type="submission" date="2020-08" db="EMBL/GenBank/DDBJ databases">
        <title>Genomic Encyclopedia of Type Strains, Phase IV (KMG-IV): sequencing the most valuable type-strain genomes for metagenomic binning, comparative biology and taxonomic classification.</title>
        <authorList>
            <person name="Goeker M."/>
        </authorList>
    </citation>
    <scope>NUCLEOTIDE SEQUENCE [LARGE SCALE GENOMIC DNA]</scope>
    <source>
        <strain evidence="2 3">DSM 7050</strain>
    </source>
</reference>
<name>A0ABR6L1S4_9HYPH</name>
<feature type="domain" description="Multi-ubiquitin" evidence="1">
    <location>
        <begin position="22"/>
        <end position="84"/>
    </location>
</feature>
<keyword evidence="3" id="KW-1185">Reference proteome</keyword>
<organism evidence="2 3">
    <name type="scientific">Aminobacter niigataensis</name>
    <dbReference type="NCBI Taxonomy" id="83265"/>
    <lineage>
        <taxon>Bacteria</taxon>
        <taxon>Pseudomonadati</taxon>
        <taxon>Pseudomonadota</taxon>
        <taxon>Alphaproteobacteria</taxon>
        <taxon>Hyphomicrobiales</taxon>
        <taxon>Phyllobacteriaceae</taxon>
        <taxon>Aminobacter</taxon>
    </lineage>
</organism>
<accession>A0ABR6L1S4</accession>
<dbReference type="InterPro" id="IPR025701">
    <property type="entry name" value="UBQ-conjugat_E2_E"/>
</dbReference>
<dbReference type="EMBL" id="JACHOT010000002">
    <property type="protein sequence ID" value="MBB4650593.1"/>
    <property type="molecule type" value="Genomic_DNA"/>
</dbReference>